<dbReference type="PROSITE" id="PS50837">
    <property type="entry name" value="NACHT"/>
    <property type="match status" value="1"/>
</dbReference>
<reference evidence="3 4" key="1">
    <citation type="journal article" date="2019" name="Nat. Ecol. Evol.">
        <title>Megaphylogeny resolves global patterns of mushroom evolution.</title>
        <authorList>
            <person name="Varga T."/>
            <person name="Krizsan K."/>
            <person name="Foldi C."/>
            <person name="Dima B."/>
            <person name="Sanchez-Garcia M."/>
            <person name="Sanchez-Ramirez S."/>
            <person name="Szollosi G.J."/>
            <person name="Szarkandi J.G."/>
            <person name="Papp V."/>
            <person name="Albert L."/>
            <person name="Andreopoulos W."/>
            <person name="Angelini C."/>
            <person name="Antonin V."/>
            <person name="Barry K.W."/>
            <person name="Bougher N.L."/>
            <person name="Buchanan P."/>
            <person name="Buyck B."/>
            <person name="Bense V."/>
            <person name="Catcheside P."/>
            <person name="Chovatia M."/>
            <person name="Cooper J."/>
            <person name="Damon W."/>
            <person name="Desjardin D."/>
            <person name="Finy P."/>
            <person name="Geml J."/>
            <person name="Haridas S."/>
            <person name="Hughes K."/>
            <person name="Justo A."/>
            <person name="Karasinski D."/>
            <person name="Kautmanova I."/>
            <person name="Kiss B."/>
            <person name="Kocsube S."/>
            <person name="Kotiranta H."/>
            <person name="LaButti K.M."/>
            <person name="Lechner B.E."/>
            <person name="Liimatainen K."/>
            <person name="Lipzen A."/>
            <person name="Lukacs Z."/>
            <person name="Mihaltcheva S."/>
            <person name="Morgado L.N."/>
            <person name="Niskanen T."/>
            <person name="Noordeloos M.E."/>
            <person name="Ohm R.A."/>
            <person name="Ortiz-Santana B."/>
            <person name="Ovrebo C."/>
            <person name="Racz N."/>
            <person name="Riley R."/>
            <person name="Savchenko A."/>
            <person name="Shiryaev A."/>
            <person name="Soop K."/>
            <person name="Spirin V."/>
            <person name="Szebenyi C."/>
            <person name="Tomsovsky M."/>
            <person name="Tulloss R.E."/>
            <person name="Uehling J."/>
            <person name="Grigoriev I.V."/>
            <person name="Vagvolgyi C."/>
            <person name="Papp T."/>
            <person name="Martin F.M."/>
            <person name="Miettinen O."/>
            <person name="Hibbett D.S."/>
            <person name="Nagy L.G."/>
        </authorList>
    </citation>
    <scope>NUCLEOTIDE SEQUENCE [LARGE SCALE GENOMIC DNA]</scope>
    <source>
        <strain evidence="3 4">FP101781</strain>
    </source>
</reference>
<dbReference type="InterPro" id="IPR056884">
    <property type="entry name" value="NPHP3-like_N"/>
</dbReference>
<dbReference type="AlphaFoldDB" id="A0A4Y7T1R7"/>
<dbReference type="InterPro" id="IPR027417">
    <property type="entry name" value="P-loop_NTPase"/>
</dbReference>
<evidence type="ECO:0000259" key="2">
    <source>
        <dbReference type="PROSITE" id="PS50837"/>
    </source>
</evidence>
<dbReference type="Proteomes" id="UP000298030">
    <property type="component" value="Unassembled WGS sequence"/>
</dbReference>
<dbReference type="Gene3D" id="3.40.50.300">
    <property type="entry name" value="P-loop containing nucleotide triphosphate hydrolases"/>
    <property type="match status" value="1"/>
</dbReference>
<evidence type="ECO:0000313" key="4">
    <source>
        <dbReference type="Proteomes" id="UP000298030"/>
    </source>
</evidence>
<dbReference type="STRING" id="71717.A0A4Y7T1R7"/>
<dbReference type="SUPFAM" id="SSF52540">
    <property type="entry name" value="P-loop containing nucleoside triphosphate hydrolases"/>
    <property type="match status" value="1"/>
</dbReference>
<dbReference type="EMBL" id="QPFP01000036">
    <property type="protein sequence ID" value="TEB27888.1"/>
    <property type="molecule type" value="Genomic_DNA"/>
</dbReference>
<feature type="domain" description="NACHT" evidence="2">
    <location>
        <begin position="114"/>
        <end position="229"/>
    </location>
</feature>
<dbReference type="Pfam" id="PF24883">
    <property type="entry name" value="NPHP3_N"/>
    <property type="match status" value="1"/>
</dbReference>
<organism evidence="3 4">
    <name type="scientific">Coprinellus micaceus</name>
    <name type="common">Glistening ink-cap mushroom</name>
    <name type="synonym">Coprinus micaceus</name>
    <dbReference type="NCBI Taxonomy" id="71717"/>
    <lineage>
        <taxon>Eukaryota</taxon>
        <taxon>Fungi</taxon>
        <taxon>Dikarya</taxon>
        <taxon>Basidiomycota</taxon>
        <taxon>Agaricomycotina</taxon>
        <taxon>Agaricomycetes</taxon>
        <taxon>Agaricomycetidae</taxon>
        <taxon>Agaricales</taxon>
        <taxon>Agaricineae</taxon>
        <taxon>Psathyrellaceae</taxon>
        <taxon>Coprinellus</taxon>
    </lineage>
</organism>
<dbReference type="PANTHER" id="PTHR10039">
    <property type="entry name" value="AMELOGENIN"/>
    <property type="match status" value="1"/>
</dbReference>
<evidence type="ECO:0000256" key="1">
    <source>
        <dbReference type="ARBA" id="ARBA00022737"/>
    </source>
</evidence>
<dbReference type="OrthoDB" id="4760524at2759"/>
<evidence type="ECO:0000313" key="3">
    <source>
        <dbReference type="EMBL" id="TEB27888.1"/>
    </source>
</evidence>
<comment type="caution">
    <text evidence="3">The sequence shown here is derived from an EMBL/GenBank/DDBJ whole genome shotgun (WGS) entry which is preliminary data.</text>
</comment>
<sequence>MSDRATSPPFEFFGGAQRFNIEHQYISVASPSSLTHNDIHKLLSPVPGASHTRNTMRSPPDSTCLPGTRTQLLTRVMTWVKSDIQGQPSSSNGAERGWRDDYGYYHLNPPIEKHVVWLCGPVGCGKSAIAQIVAKQAEEDGLLAASFFFFRGMGDRSRIARLADTLACQMAEAVPIMAHHIRDALSKPFALQGASIETQFGRLVYDPLRAGICTGAKRTFLIVLDGLDECEDRDEVAEFIDHMLGVFDENPDLPLRFFISSRIEEHIREHIETSQVHVLNLRDHDSDNDITTLVHHTFKVAASRNRVIRSYGKWPSNDEIKALIRHAKGSFIFIRTLLNFILGMESKRDEGRTPMERFKLALNMDPGLDGLYEDILKNSRHIPHFQNVVLTLSRLQEPLSISGLARLLDIPTFDIVNVLIPLQSVIHVPGDDETRVTLFHTSLRDFIKDESRSHLVFPAAVRLEHQKLLARRCLHLRFTGDGGSRRGTFPYAMHYWSSHWNDAFSRPDSLAYCADLLTDAGLGGSDTLSLRLTIVLCGALGRTISLTPGINDYDYHWFTGFLGPSHSRVAMDVARNIAQPLRSDSHLTGPDPSLLKCLIMHKMRSIVSCHPKGSVLTEFVKGYIIHDLRRVVQTDLDDADCRHDLWTFFRTPYRPDQICHPFEPPDLRPPPYALDLAHDRNPRNLAEKMNATWPGILTSTAKMAADISDYCILYKEDGLTVLDMLNVRLSSPIAI</sequence>
<name>A0A4Y7T1R7_COPMI</name>
<dbReference type="InterPro" id="IPR007111">
    <property type="entry name" value="NACHT_NTPase"/>
</dbReference>
<gene>
    <name evidence="3" type="ORF">FA13DRAFT_1794389</name>
</gene>
<accession>A0A4Y7T1R7</accession>
<proteinExistence type="predicted"/>
<keyword evidence="4" id="KW-1185">Reference proteome</keyword>
<protein>
    <recommendedName>
        <fullName evidence="2">NACHT domain-containing protein</fullName>
    </recommendedName>
</protein>
<dbReference type="PANTHER" id="PTHR10039:SF17">
    <property type="entry name" value="FUNGAL STAND N-TERMINAL GOODBYE DOMAIN-CONTAINING PROTEIN-RELATED"/>
    <property type="match status" value="1"/>
</dbReference>
<keyword evidence="1" id="KW-0677">Repeat</keyword>